<feature type="transmembrane region" description="Helical" evidence="2">
    <location>
        <begin position="116"/>
        <end position="139"/>
    </location>
</feature>
<feature type="compositionally biased region" description="Polar residues" evidence="1">
    <location>
        <begin position="177"/>
        <end position="188"/>
    </location>
</feature>
<proteinExistence type="predicted"/>
<dbReference type="Proteomes" id="UP000708347">
    <property type="component" value="Unassembled WGS sequence"/>
</dbReference>
<evidence type="ECO:0000313" key="3">
    <source>
        <dbReference type="EMBL" id="NTY62596.1"/>
    </source>
</evidence>
<keyword evidence="4" id="KW-1185">Reference proteome</keyword>
<feature type="transmembrane region" description="Helical" evidence="2">
    <location>
        <begin position="82"/>
        <end position="104"/>
    </location>
</feature>
<keyword evidence="2" id="KW-1133">Transmembrane helix</keyword>
<name>A0ABX2K6E2_9MYCO</name>
<evidence type="ECO:0000313" key="4">
    <source>
        <dbReference type="Proteomes" id="UP000708347"/>
    </source>
</evidence>
<keyword evidence="2" id="KW-0812">Transmembrane</keyword>
<reference evidence="3 4" key="1">
    <citation type="submission" date="2019-05" db="EMBL/GenBank/DDBJ databases">
        <title>Mycolicibacterium sphagni ENV482 genome assembly.</title>
        <authorList>
            <person name="Chen W."/>
            <person name="Faulkner N.W."/>
            <person name="Hyman M.R."/>
        </authorList>
    </citation>
    <scope>NUCLEOTIDE SEQUENCE [LARGE SCALE GENOMIC DNA]</scope>
    <source>
        <strain evidence="3 4">ENV482</strain>
    </source>
</reference>
<dbReference type="RefSeq" id="WP_174400312.1">
    <property type="nucleotide sequence ID" value="NZ_VBSB01000017.1"/>
</dbReference>
<evidence type="ECO:0000256" key="2">
    <source>
        <dbReference type="SAM" id="Phobius"/>
    </source>
</evidence>
<dbReference type="EMBL" id="VBSB01000017">
    <property type="protein sequence ID" value="NTY62596.1"/>
    <property type="molecule type" value="Genomic_DNA"/>
</dbReference>
<comment type="caution">
    <text evidence="3">The sequence shown here is derived from an EMBL/GenBank/DDBJ whole genome shotgun (WGS) entry which is preliminary data.</text>
</comment>
<protein>
    <submittedName>
        <fullName evidence="3">DUF2637 domain-containing protein</fullName>
    </submittedName>
</protein>
<keyword evidence="2" id="KW-0472">Membrane</keyword>
<organism evidence="3 4">
    <name type="scientific">Mycolicibacterium sphagni</name>
    <dbReference type="NCBI Taxonomy" id="1786"/>
    <lineage>
        <taxon>Bacteria</taxon>
        <taxon>Bacillati</taxon>
        <taxon>Actinomycetota</taxon>
        <taxon>Actinomycetes</taxon>
        <taxon>Mycobacteriales</taxon>
        <taxon>Mycobacteriaceae</taxon>
        <taxon>Mycolicibacterium</taxon>
    </lineage>
</organism>
<sequence length="271" mass="28515">MSTDDRMPLTPWAANLIRVSAALLAIGVGYAAIRLSFTTLWDIATRGHVPPDQAWLWPGALDGATVLATLGVVVGGKREKRFFWPVLAGGLLISIVANDLHAILPPGEELPVVWRAVVGAVAPIFGALTIHGFTILIGMKWHPRAERQQGSRPTSSVVADRPAPNTAIAPSIDAGQATPSSPAPNESTALPAPAIHVGDGKFDALAGKVLGVITVKDVEPDDVSEVLRLSYDLNMANREIGRQLNMGHHTVGKIVDASAAVLRDEPIAVAS</sequence>
<feature type="transmembrane region" description="Helical" evidence="2">
    <location>
        <begin position="12"/>
        <end position="35"/>
    </location>
</feature>
<accession>A0ABX2K6E2</accession>
<evidence type="ECO:0000256" key="1">
    <source>
        <dbReference type="SAM" id="MobiDB-lite"/>
    </source>
</evidence>
<dbReference type="InterPro" id="IPR021235">
    <property type="entry name" value="DUF2637"/>
</dbReference>
<gene>
    <name evidence="3" type="ORF">FEG63_23960</name>
</gene>
<feature type="region of interest" description="Disordered" evidence="1">
    <location>
        <begin position="168"/>
        <end position="191"/>
    </location>
</feature>
<dbReference type="Pfam" id="PF10935">
    <property type="entry name" value="DUF2637"/>
    <property type="match status" value="1"/>
</dbReference>
<feature type="transmembrane region" description="Helical" evidence="2">
    <location>
        <begin position="55"/>
        <end position="75"/>
    </location>
</feature>